<accession>A0AAD5VCR9</accession>
<dbReference type="EMBL" id="JANAWD010000063">
    <property type="protein sequence ID" value="KAJ3488582.1"/>
    <property type="molecule type" value="Genomic_DNA"/>
</dbReference>
<dbReference type="PANTHER" id="PTHR11736:SF14">
    <property type="entry name" value="NSE3 HOMOLOG, SMC5-SMC6 COMPLEX COMPONENT"/>
    <property type="match status" value="1"/>
</dbReference>
<gene>
    <name evidence="3" type="ORF">NLI96_g2730</name>
</gene>
<feature type="region of interest" description="Disordered" evidence="1">
    <location>
        <begin position="315"/>
        <end position="339"/>
    </location>
</feature>
<name>A0AAD5VCR9_9APHY</name>
<sequence>MARAGTRSSQRQPTQTQAGNAAPGPSQQRRPRNTQAHNEPEGEDDGSSNEEQDEMDVDQEENTEGTAEFERKACALVRLAIFSEQRRIPLRRDEISKKGLQPTCLSLTLEASIDISATTISVLGGKSKEFTSVMTRAQSILQKVFGMELAELRAPTEPDDPTQKDKDATNGKKKGTVHLAKKEMSTPCLTAPLSSSSHLYRNQLLAAEMKNQEGVTLDDNDAHKFDTGSIISWNMSDELGSLGILYVILALILVSGRAISEVELRKQLRKLQLDDKTTIHQSTQSTQSSLTLTPLLNSFLRQSYLEHINIASKSNTKGKKRSRNIALSQGGSRGDTNHEDWEFRWGPRAKAEVGEVGVAKFLAEFMATRIPLDVDDGSKKAQLQRRVEAMMGGIQKAAGGGELVDNNN</sequence>
<dbReference type="GO" id="GO:0006281">
    <property type="term" value="P:DNA repair"/>
    <property type="evidence" value="ECO:0007669"/>
    <property type="project" value="TreeGrafter"/>
</dbReference>
<evidence type="ECO:0000313" key="3">
    <source>
        <dbReference type="EMBL" id="KAJ3488582.1"/>
    </source>
</evidence>
<dbReference type="Gene3D" id="1.10.10.1210">
    <property type="entry name" value="MAGE homology domain, winged helix WH2 motif"/>
    <property type="match status" value="1"/>
</dbReference>
<keyword evidence="4" id="KW-1185">Reference proteome</keyword>
<reference evidence="3" key="1">
    <citation type="submission" date="2022-07" db="EMBL/GenBank/DDBJ databases">
        <title>Genome Sequence of Physisporinus lineatus.</title>
        <authorList>
            <person name="Buettner E."/>
        </authorList>
    </citation>
    <scope>NUCLEOTIDE SEQUENCE</scope>
    <source>
        <strain evidence="3">VT162</strain>
    </source>
</reference>
<dbReference type="SMART" id="SM01373">
    <property type="entry name" value="MAGE"/>
    <property type="match status" value="1"/>
</dbReference>
<dbReference type="InterPro" id="IPR037445">
    <property type="entry name" value="MAGE"/>
</dbReference>
<evidence type="ECO:0000256" key="1">
    <source>
        <dbReference type="SAM" id="MobiDB-lite"/>
    </source>
</evidence>
<dbReference type="GO" id="GO:0005634">
    <property type="term" value="C:nucleus"/>
    <property type="evidence" value="ECO:0007669"/>
    <property type="project" value="TreeGrafter"/>
</dbReference>
<feature type="compositionally biased region" description="Low complexity" evidence="1">
    <location>
        <begin position="1"/>
        <end position="17"/>
    </location>
</feature>
<protein>
    <recommendedName>
        <fullName evidence="2">MAGE domain-containing protein</fullName>
    </recommendedName>
</protein>
<feature type="region of interest" description="Disordered" evidence="1">
    <location>
        <begin position="1"/>
        <end position="67"/>
    </location>
</feature>
<evidence type="ECO:0000313" key="4">
    <source>
        <dbReference type="Proteomes" id="UP001212997"/>
    </source>
</evidence>
<dbReference type="PANTHER" id="PTHR11736">
    <property type="entry name" value="MELANOMA-ASSOCIATED ANTIGEN MAGE ANTIGEN"/>
    <property type="match status" value="1"/>
</dbReference>
<organism evidence="3 4">
    <name type="scientific">Meripilus lineatus</name>
    <dbReference type="NCBI Taxonomy" id="2056292"/>
    <lineage>
        <taxon>Eukaryota</taxon>
        <taxon>Fungi</taxon>
        <taxon>Dikarya</taxon>
        <taxon>Basidiomycota</taxon>
        <taxon>Agaricomycotina</taxon>
        <taxon>Agaricomycetes</taxon>
        <taxon>Polyporales</taxon>
        <taxon>Meripilaceae</taxon>
        <taxon>Meripilus</taxon>
    </lineage>
</organism>
<dbReference type="InterPro" id="IPR041898">
    <property type="entry name" value="MAGE_WH1"/>
</dbReference>
<dbReference type="InterPro" id="IPR002190">
    <property type="entry name" value="MHD_dom"/>
</dbReference>
<feature type="compositionally biased region" description="Basic and acidic residues" evidence="1">
    <location>
        <begin position="153"/>
        <end position="170"/>
    </location>
</feature>
<dbReference type="PROSITE" id="PS50838">
    <property type="entry name" value="MAGE"/>
    <property type="match status" value="1"/>
</dbReference>
<feature type="compositionally biased region" description="Polar residues" evidence="1">
    <location>
        <begin position="25"/>
        <end position="37"/>
    </location>
</feature>
<proteinExistence type="predicted"/>
<feature type="compositionally biased region" description="Acidic residues" evidence="1">
    <location>
        <begin position="41"/>
        <end position="63"/>
    </location>
</feature>
<dbReference type="Pfam" id="PF01454">
    <property type="entry name" value="MAGE"/>
    <property type="match status" value="1"/>
</dbReference>
<feature type="domain" description="MAGE" evidence="2">
    <location>
        <begin position="335"/>
        <end position="365"/>
    </location>
</feature>
<dbReference type="AlphaFoldDB" id="A0AAD5VCR9"/>
<comment type="caution">
    <text evidence="3">The sequence shown here is derived from an EMBL/GenBank/DDBJ whole genome shotgun (WGS) entry which is preliminary data.</text>
</comment>
<dbReference type="Proteomes" id="UP001212997">
    <property type="component" value="Unassembled WGS sequence"/>
</dbReference>
<feature type="region of interest" description="Disordered" evidence="1">
    <location>
        <begin position="153"/>
        <end position="174"/>
    </location>
</feature>
<dbReference type="Gene3D" id="1.10.10.1200">
    <property type="entry name" value="MAGE homology domain, winged helix WH1 motif"/>
    <property type="match status" value="1"/>
</dbReference>
<dbReference type="InterPro" id="IPR041899">
    <property type="entry name" value="MAGE_WH2"/>
</dbReference>
<evidence type="ECO:0000259" key="2">
    <source>
        <dbReference type="PROSITE" id="PS50838"/>
    </source>
</evidence>